<dbReference type="Pfam" id="PF18701">
    <property type="entry name" value="DUF5641"/>
    <property type="match status" value="1"/>
</dbReference>
<evidence type="ECO:0000313" key="2">
    <source>
        <dbReference type="EMBL" id="JAW13765.1"/>
    </source>
</evidence>
<name>A0A224XMQ7_9HEMI</name>
<accession>A0A224XMQ7</accession>
<feature type="domain" description="DUF5641" evidence="1">
    <location>
        <begin position="47"/>
        <end position="132"/>
    </location>
</feature>
<sequence length="159" mass="18728">MTLLTFYQFTLFFSTRFARKWSPPDLDMIDCMSLNRRFNYRQKLIENLRGRFRFRKPEYFAQLIQRCSLKQIKSNFKTGGVVLIGQDNVKRLDWPVTKIIAFLPDPDGEVSVVRLLTAQGEIIRSVSRVYPLEISSDDLAQIVRRRNSKMEKALDNARF</sequence>
<dbReference type="InterPro" id="IPR040676">
    <property type="entry name" value="DUF5641"/>
</dbReference>
<evidence type="ECO:0000259" key="1">
    <source>
        <dbReference type="Pfam" id="PF18701"/>
    </source>
</evidence>
<reference evidence="2" key="1">
    <citation type="journal article" date="2018" name="PLoS Negl. Trop. Dis.">
        <title>An insight into the salivary gland and fat body transcriptome of Panstrongylus lignarius (Hemiptera: Heteroptera), the main vector of Chagas disease in Peru.</title>
        <authorList>
            <person name="Nevoa J.C."/>
            <person name="Mendes M.T."/>
            <person name="da Silva M.V."/>
            <person name="Soares S.C."/>
            <person name="Oliveira C.J.F."/>
            <person name="Ribeiro J.M.C."/>
        </authorList>
    </citation>
    <scope>NUCLEOTIDE SEQUENCE</scope>
</reference>
<dbReference type="AlphaFoldDB" id="A0A224XMQ7"/>
<proteinExistence type="predicted"/>
<organism evidence="2">
    <name type="scientific">Panstrongylus lignarius</name>
    <dbReference type="NCBI Taxonomy" id="156445"/>
    <lineage>
        <taxon>Eukaryota</taxon>
        <taxon>Metazoa</taxon>
        <taxon>Ecdysozoa</taxon>
        <taxon>Arthropoda</taxon>
        <taxon>Hexapoda</taxon>
        <taxon>Insecta</taxon>
        <taxon>Pterygota</taxon>
        <taxon>Neoptera</taxon>
        <taxon>Paraneoptera</taxon>
        <taxon>Hemiptera</taxon>
        <taxon>Heteroptera</taxon>
        <taxon>Panheteroptera</taxon>
        <taxon>Cimicomorpha</taxon>
        <taxon>Reduviidae</taxon>
        <taxon>Triatominae</taxon>
        <taxon>Panstrongylus</taxon>
    </lineage>
</organism>
<protein>
    <submittedName>
        <fullName evidence="2">Putative pro-pol polyprotein</fullName>
    </submittedName>
</protein>
<dbReference type="EMBL" id="GFTR01002661">
    <property type="protein sequence ID" value="JAW13765.1"/>
    <property type="molecule type" value="Transcribed_RNA"/>
</dbReference>